<evidence type="ECO:0000259" key="1">
    <source>
        <dbReference type="Pfam" id="PF00903"/>
    </source>
</evidence>
<name>A0ABQ5N4I8_9CLOT</name>
<feature type="domain" description="Glyoxalase/fosfomycin resistance/dioxygenase" evidence="1">
    <location>
        <begin position="16"/>
        <end position="126"/>
    </location>
</feature>
<dbReference type="Pfam" id="PF00903">
    <property type="entry name" value="Glyoxalase"/>
    <property type="match status" value="1"/>
</dbReference>
<accession>A0ABQ5N4I8</accession>
<evidence type="ECO:0000313" key="2">
    <source>
        <dbReference type="EMBL" id="GLC30147.1"/>
    </source>
</evidence>
<dbReference type="Proteomes" id="UP001208567">
    <property type="component" value="Unassembled WGS sequence"/>
</dbReference>
<gene>
    <name evidence="2" type="ORF">bsdE14_15570</name>
</gene>
<protein>
    <recommendedName>
        <fullName evidence="1">Glyoxalase/fosfomycin resistance/dioxygenase domain-containing protein</fullName>
    </recommendedName>
</protein>
<dbReference type="RefSeq" id="WP_264849410.1">
    <property type="nucleotide sequence ID" value="NZ_BRXR01000001.1"/>
</dbReference>
<dbReference type="Gene3D" id="3.10.180.10">
    <property type="entry name" value="2,3-Dihydroxybiphenyl 1,2-Dioxygenase, domain 1"/>
    <property type="match status" value="1"/>
</dbReference>
<dbReference type="InterPro" id="IPR029068">
    <property type="entry name" value="Glyas_Bleomycin-R_OHBP_Dase"/>
</dbReference>
<evidence type="ECO:0000313" key="3">
    <source>
        <dbReference type="Proteomes" id="UP001208567"/>
    </source>
</evidence>
<organism evidence="2 3">
    <name type="scientific">Clostridium omnivorum</name>
    <dbReference type="NCBI Taxonomy" id="1604902"/>
    <lineage>
        <taxon>Bacteria</taxon>
        <taxon>Bacillati</taxon>
        <taxon>Bacillota</taxon>
        <taxon>Clostridia</taxon>
        <taxon>Eubacteriales</taxon>
        <taxon>Clostridiaceae</taxon>
        <taxon>Clostridium</taxon>
    </lineage>
</organism>
<dbReference type="EMBL" id="BRXR01000001">
    <property type="protein sequence ID" value="GLC30147.1"/>
    <property type="molecule type" value="Genomic_DNA"/>
</dbReference>
<reference evidence="2 3" key="1">
    <citation type="journal article" date="2024" name="Int. J. Syst. Evol. Microbiol.">
        <title>Clostridium omnivorum sp. nov., isolated from anoxic soil under the treatment of reductive soil disinfestation.</title>
        <authorList>
            <person name="Ueki A."/>
            <person name="Tonouchi A."/>
            <person name="Kaku N."/>
            <person name="Honma S."/>
            <person name="Ueki K."/>
        </authorList>
    </citation>
    <scope>NUCLEOTIDE SEQUENCE [LARGE SCALE GENOMIC DNA]</scope>
    <source>
        <strain evidence="2 3">E14</strain>
    </source>
</reference>
<dbReference type="SUPFAM" id="SSF54593">
    <property type="entry name" value="Glyoxalase/Bleomycin resistance protein/Dihydroxybiphenyl dioxygenase"/>
    <property type="match status" value="1"/>
</dbReference>
<comment type="caution">
    <text evidence="2">The sequence shown here is derived from an EMBL/GenBank/DDBJ whole genome shotgun (WGS) entry which is preliminary data.</text>
</comment>
<sequence>MQNNKVKLTNACPVFVSKDVKKTVAFYVEKLGFKFAAHYDKIDNFATVYRDSIEFVIVQAKSGEIQSNTERYGAGYDAYIDTDTVGGVDIIYEEFVSKAVKVVSTPHKTDYGSYEFVIEDIDGRLIGIGLIYSNDTYFENSNYLD</sequence>
<dbReference type="InterPro" id="IPR004360">
    <property type="entry name" value="Glyas_Fos-R_dOase_dom"/>
</dbReference>
<keyword evidence="3" id="KW-1185">Reference proteome</keyword>
<proteinExistence type="predicted"/>